<evidence type="ECO:0000313" key="1">
    <source>
        <dbReference type="EMBL" id="KOH45842.1"/>
    </source>
</evidence>
<reference evidence="2" key="1">
    <citation type="submission" date="2015-07" db="EMBL/GenBank/DDBJ databases">
        <title>Genome sequencing of Sunxiuqinia dokdonensis strain SK.</title>
        <authorList>
            <person name="Ahn S."/>
            <person name="Kim B.-C."/>
        </authorList>
    </citation>
    <scope>NUCLEOTIDE SEQUENCE [LARGE SCALE GENOMIC DNA]</scope>
    <source>
        <strain evidence="2">SK</strain>
    </source>
</reference>
<gene>
    <name evidence="1" type="ORF">NC99_13380</name>
</gene>
<proteinExistence type="predicted"/>
<protein>
    <submittedName>
        <fullName evidence="1">Uncharacterized protein</fullName>
    </submittedName>
</protein>
<sequence>MNDFTSRCFVCQKKLDPAKASKNLALNLPVCKACKGTDEEKDKARELTDGLADGFVCGCI</sequence>
<evidence type="ECO:0000313" key="2">
    <source>
        <dbReference type="Proteomes" id="UP000036958"/>
    </source>
</evidence>
<dbReference type="Proteomes" id="UP000036958">
    <property type="component" value="Unassembled WGS sequence"/>
</dbReference>
<comment type="caution">
    <text evidence="1">The sequence shown here is derived from an EMBL/GenBank/DDBJ whole genome shotgun (WGS) entry which is preliminary data.</text>
</comment>
<dbReference type="OrthoDB" id="1123366at2"/>
<dbReference type="AlphaFoldDB" id="A0A0L8VCD7"/>
<keyword evidence="2" id="KW-1185">Reference proteome</keyword>
<dbReference type="EMBL" id="LGIA01000066">
    <property type="protein sequence ID" value="KOH45842.1"/>
    <property type="molecule type" value="Genomic_DNA"/>
</dbReference>
<organism evidence="1 2">
    <name type="scientific">Sunxiuqinia dokdonensis</name>
    <dbReference type="NCBI Taxonomy" id="1409788"/>
    <lineage>
        <taxon>Bacteria</taxon>
        <taxon>Pseudomonadati</taxon>
        <taxon>Bacteroidota</taxon>
        <taxon>Bacteroidia</taxon>
        <taxon>Marinilabiliales</taxon>
        <taxon>Prolixibacteraceae</taxon>
        <taxon>Sunxiuqinia</taxon>
    </lineage>
</organism>
<name>A0A0L8VCD7_9BACT</name>
<accession>A0A0L8VCD7</accession>